<evidence type="ECO:0000313" key="1">
    <source>
        <dbReference type="EMBL" id="KKL49935.1"/>
    </source>
</evidence>
<dbReference type="EMBL" id="LAZR01032778">
    <property type="protein sequence ID" value="KKL49935.1"/>
    <property type="molecule type" value="Genomic_DNA"/>
</dbReference>
<sequence length="41" mass="4574">MIDKIREGMLKNYTKLLGDAGVTKTIDLTPYITAELTFLDA</sequence>
<feature type="non-terminal residue" evidence="1">
    <location>
        <position position="41"/>
    </location>
</feature>
<protein>
    <submittedName>
        <fullName evidence="1">Uncharacterized protein</fullName>
    </submittedName>
</protein>
<proteinExistence type="predicted"/>
<dbReference type="AlphaFoldDB" id="A0A0F9EY55"/>
<reference evidence="1" key="1">
    <citation type="journal article" date="2015" name="Nature">
        <title>Complex archaea that bridge the gap between prokaryotes and eukaryotes.</title>
        <authorList>
            <person name="Spang A."/>
            <person name="Saw J.H."/>
            <person name="Jorgensen S.L."/>
            <person name="Zaremba-Niedzwiedzka K."/>
            <person name="Martijn J."/>
            <person name="Lind A.E."/>
            <person name="van Eijk R."/>
            <person name="Schleper C."/>
            <person name="Guy L."/>
            <person name="Ettema T.J."/>
        </authorList>
    </citation>
    <scope>NUCLEOTIDE SEQUENCE</scope>
</reference>
<comment type="caution">
    <text evidence="1">The sequence shown here is derived from an EMBL/GenBank/DDBJ whole genome shotgun (WGS) entry which is preliminary data.</text>
</comment>
<gene>
    <name evidence="1" type="ORF">LCGC14_2310470</name>
</gene>
<name>A0A0F9EY55_9ZZZZ</name>
<accession>A0A0F9EY55</accession>
<organism evidence="1">
    <name type="scientific">marine sediment metagenome</name>
    <dbReference type="NCBI Taxonomy" id="412755"/>
    <lineage>
        <taxon>unclassified sequences</taxon>
        <taxon>metagenomes</taxon>
        <taxon>ecological metagenomes</taxon>
    </lineage>
</organism>